<name>A0A4R6J7P1_9ACTN</name>
<dbReference type="Gene3D" id="1.10.1040.10">
    <property type="entry name" value="N-(1-d-carboxylethyl)-l-norvaline Dehydrogenase, domain 2"/>
    <property type="match status" value="1"/>
</dbReference>
<dbReference type="InterPro" id="IPR036291">
    <property type="entry name" value="NAD(P)-bd_dom_sf"/>
</dbReference>
<evidence type="ECO:0000256" key="4">
    <source>
        <dbReference type="PIRSR" id="PIRSR000103-1"/>
    </source>
</evidence>
<keyword evidence="8" id="KW-1185">Reference proteome</keyword>
<evidence type="ECO:0000256" key="2">
    <source>
        <dbReference type="ARBA" id="ARBA00023002"/>
    </source>
</evidence>
<dbReference type="GO" id="GO:0051287">
    <property type="term" value="F:NAD binding"/>
    <property type="evidence" value="ECO:0007669"/>
    <property type="project" value="InterPro"/>
</dbReference>
<protein>
    <submittedName>
        <fullName evidence="7">3-hydroxyisobutyrate dehydrogenase</fullName>
    </submittedName>
</protein>
<accession>A0A4R6J7P1</accession>
<keyword evidence="3" id="KW-0520">NAD</keyword>
<dbReference type="AlphaFoldDB" id="A0A4R6J7P1"/>
<proteinExistence type="inferred from homology"/>
<dbReference type="Pfam" id="PF03446">
    <property type="entry name" value="NAD_binding_2"/>
    <property type="match status" value="1"/>
</dbReference>
<dbReference type="GO" id="GO:0016491">
    <property type="term" value="F:oxidoreductase activity"/>
    <property type="evidence" value="ECO:0007669"/>
    <property type="project" value="UniProtKB-KW"/>
</dbReference>
<dbReference type="Gene3D" id="3.40.50.720">
    <property type="entry name" value="NAD(P)-binding Rossmann-like Domain"/>
    <property type="match status" value="1"/>
</dbReference>
<dbReference type="SUPFAM" id="SSF48179">
    <property type="entry name" value="6-phosphogluconate dehydrogenase C-terminal domain-like"/>
    <property type="match status" value="1"/>
</dbReference>
<feature type="active site" evidence="4">
    <location>
        <position position="161"/>
    </location>
</feature>
<organism evidence="7 8">
    <name type="scientific">Paractinoplanes brasiliensis</name>
    <dbReference type="NCBI Taxonomy" id="52695"/>
    <lineage>
        <taxon>Bacteria</taxon>
        <taxon>Bacillati</taxon>
        <taxon>Actinomycetota</taxon>
        <taxon>Actinomycetes</taxon>
        <taxon>Micromonosporales</taxon>
        <taxon>Micromonosporaceae</taxon>
        <taxon>Paractinoplanes</taxon>
    </lineage>
</organism>
<evidence type="ECO:0000256" key="3">
    <source>
        <dbReference type="ARBA" id="ARBA00023027"/>
    </source>
</evidence>
<gene>
    <name evidence="7" type="ORF">C8E87_6577</name>
</gene>
<evidence type="ECO:0000313" key="7">
    <source>
        <dbReference type="EMBL" id="TDO31167.1"/>
    </source>
</evidence>
<evidence type="ECO:0000259" key="5">
    <source>
        <dbReference type="Pfam" id="PF03446"/>
    </source>
</evidence>
<dbReference type="PANTHER" id="PTHR43580:SF2">
    <property type="entry name" value="CYTOKINE-LIKE NUCLEAR FACTOR N-PAC"/>
    <property type="match status" value="1"/>
</dbReference>
<dbReference type="InterPro" id="IPR002204">
    <property type="entry name" value="3-OH-isobutyrate_DH-rel_CS"/>
</dbReference>
<dbReference type="InterPro" id="IPR029154">
    <property type="entry name" value="HIBADH-like_NADP-bd"/>
</dbReference>
<dbReference type="EMBL" id="SNWR01000002">
    <property type="protein sequence ID" value="TDO31167.1"/>
    <property type="molecule type" value="Genomic_DNA"/>
</dbReference>
<reference evidence="7 8" key="1">
    <citation type="submission" date="2019-03" db="EMBL/GenBank/DDBJ databases">
        <title>Sequencing the genomes of 1000 actinobacteria strains.</title>
        <authorList>
            <person name="Klenk H.-P."/>
        </authorList>
    </citation>
    <scope>NUCLEOTIDE SEQUENCE [LARGE SCALE GENOMIC DNA]</scope>
    <source>
        <strain evidence="7 8">DSM 43805</strain>
    </source>
</reference>
<feature type="domain" description="6-phosphogluconate dehydrogenase NADP-binding" evidence="5">
    <location>
        <begin position="2"/>
        <end position="149"/>
    </location>
</feature>
<dbReference type="PIRSF" id="PIRSF000103">
    <property type="entry name" value="HIBADH"/>
    <property type="match status" value="1"/>
</dbReference>
<sequence length="283" mass="29414">MTVGFLGLGVMGTPMAANLARAGADLIVWSRTDRGNTPPGAVRARTAAEVFGKAGTVLLMLATEQAIDEVLAGVDVSGKLVVHMGTTSPEFSAGLNDKIKSRGGRYVEAPVSGSRGPAEAGELIAMVAGEPADRGETARVIAPMCRQTVDCGEVPGGLLMKLAVNTFLISMATGLAEAFHFAEAYGLDPGLLRQVLDAGPMASAVSRVKAAKLVTGDFEVQAAIRDVLKNNELIVEAARRRDVASPLLDVCRSLYAETAALGHGEQDMAAVIHGLRATRRPAP</sequence>
<evidence type="ECO:0000256" key="1">
    <source>
        <dbReference type="ARBA" id="ARBA00009080"/>
    </source>
</evidence>
<dbReference type="InterPro" id="IPR015815">
    <property type="entry name" value="HIBADH-related"/>
</dbReference>
<feature type="domain" description="3-hydroxyisobutyrate dehydrogenase-like NAD-binding" evidence="6">
    <location>
        <begin position="157"/>
        <end position="273"/>
    </location>
</feature>
<comment type="similarity">
    <text evidence="1">Belongs to the HIBADH-related family.</text>
</comment>
<evidence type="ECO:0000259" key="6">
    <source>
        <dbReference type="Pfam" id="PF14833"/>
    </source>
</evidence>
<dbReference type="Pfam" id="PF14833">
    <property type="entry name" value="NAD_binding_11"/>
    <property type="match status" value="1"/>
</dbReference>
<dbReference type="InterPro" id="IPR051265">
    <property type="entry name" value="HIBADH-related_NP60_sf"/>
</dbReference>
<dbReference type="InterPro" id="IPR008927">
    <property type="entry name" value="6-PGluconate_DH-like_C_sf"/>
</dbReference>
<dbReference type="PANTHER" id="PTHR43580">
    <property type="entry name" value="OXIDOREDUCTASE GLYR1-RELATED"/>
    <property type="match status" value="1"/>
</dbReference>
<keyword evidence="2" id="KW-0560">Oxidoreductase</keyword>
<dbReference type="GO" id="GO:0016054">
    <property type="term" value="P:organic acid catabolic process"/>
    <property type="evidence" value="ECO:0007669"/>
    <property type="project" value="UniProtKB-ARBA"/>
</dbReference>
<comment type="caution">
    <text evidence="7">The sequence shown here is derived from an EMBL/GenBank/DDBJ whole genome shotgun (WGS) entry which is preliminary data.</text>
</comment>
<dbReference type="InterPro" id="IPR013328">
    <property type="entry name" value="6PGD_dom2"/>
</dbReference>
<dbReference type="GO" id="GO:0050661">
    <property type="term" value="F:NADP binding"/>
    <property type="evidence" value="ECO:0007669"/>
    <property type="project" value="InterPro"/>
</dbReference>
<dbReference type="PROSITE" id="PS00895">
    <property type="entry name" value="3_HYDROXYISOBUT_DH"/>
    <property type="match status" value="1"/>
</dbReference>
<dbReference type="InterPro" id="IPR006115">
    <property type="entry name" value="6PGDH_NADP-bd"/>
</dbReference>
<evidence type="ECO:0000313" key="8">
    <source>
        <dbReference type="Proteomes" id="UP000294901"/>
    </source>
</evidence>
<dbReference type="SUPFAM" id="SSF51735">
    <property type="entry name" value="NAD(P)-binding Rossmann-fold domains"/>
    <property type="match status" value="1"/>
</dbReference>
<dbReference type="Proteomes" id="UP000294901">
    <property type="component" value="Unassembled WGS sequence"/>
</dbReference>